<dbReference type="AlphaFoldDB" id="A0A1H6FRM3"/>
<keyword evidence="16" id="KW-0479">Metal-binding</keyword>
<proteinExistence type="inferred from homology"/>
<evidence type="ECO:0000256" key="8">
    <source>
        <dbReference type="ARBA" id="ARBA00022679"/>
    </source>
</evidence>
<dbReference type="UniPathway" id="UPA00241">
    <property type="reaction ID" value="UER00352"/>
</dbReference>
<comment type="cofactor">
    <cofactor evidence="2">
        <name>K(+)</name>
        <dbReference type="ChEBI" id="CHEBI:29103"/>
    </cofactor>
</comment>
<dbReference type="HAMAP" id="MF_01274">
    <property type="entry name" value="Pantothen_kinase_3"/>
    <property type="match status" value="1"/>
</dbReference>
<dbReference type="NCBIfam" id="NF009848">
    <property type="entry name" value="PRK13318.1-6"/>
    <property type="match status" value="1"/>
</dbReference>
<dbReference type="Pfam" id="PF03309">
    <property type="entry name" value="Pan_kinase"/>
    <property type="match status" value="1"/>
</dbReference>
<evidence type="ECO:0000256" key="13">
    <source>
        <dbReference type="ARBA" id="ARBA00022993"/>
    </source>
</evidence>
<protein>
    <recommendedName>
        <fullName evidence="15 16">Type III pantothenate kinase</fullName>
        <ecNumber evidence="6 16">2.7.1.33</ecNumber>
    </recommendedName>
    <alternativeName>
        <fullName evidence="16">PanK-III</fullName>
    </alternativeName>
    <alternativeName>
        <fullName evidence="16">Pantothenic acid kinase</fullName>
    </alternativeName>
</protein>
<evidence type="ECO:0000313" key="18">
    <source>
        <dbReference type="Proteomes" id="UP000222056"/>
    </source>
</evidence>
<dbReference type="Gene3D" id="3.30.420.40">
    <property type="match status" value="2"/>
</dbReference>
<comment type="subcellular location">
    <subcellularLocation>
        <location evidence="3 16">Cytoplasm</location>
    </subcellularLocation>
</comment>
<keyword evidence="11 16" id="KW-0067">ATP-binding</keyword>
<organism evidence="17 18">
    <name type="scientific">Thermoleophilum album</name>
    <dbReference type="NCBI Taxonomy" id="29539"/>
    <lineage>
        <taxon>Bacteria</taxon>
        <taxon>Bacillati</taxon>
        <taxon>Actinomycetota</taxon>
        <taxon>Thermoleophilia</taxon>
        <taxon>Thermoleophilales</taxon>
        <taxon>Thermoleophilaceae</taxon>
        <taxon>Thermoleophilum</taxon>
    </lineage>
</organism>
<evidence type="ECO:0000256" key="12">
    <source>
        <dbReference type="ARBA" id="ARBA00022958"/>
    </source>
</evidence>
<keyword evidence="7 16" id="KW-0963">Cytoplasm</keyword>
<comment type="cofactor">
    <cofactor evidence="16">
        <name>NH4(+)</name>
        <dbReference type="ChEBI" id="CHEBI:28938"/>
    </cofactor>
    <cofactor evidence="16">
        <name>K(+)</name>
        <dbReference type="ChEBI" id="CHEBI:29103"/>
    </cofactor>
    <text evidence="16">A monovalent cation. Ammonium or potassium.</text>
</comment>
<dbReference type="GO" id="GO:0015937">
    <property type="term" value="P:coenzyme A biosynthetic process"/>
    <property type="evidence" value="ECO:0007669"/>
    <property type="project" value="UniProtKB-UniRule"/>
</dbReference>
<dbReference type="GO" id="GO:0005737">
    <property type="term" value="C:cytoplasm"/>
    <property type="evidence" value="ECO:0007669"/>
    <property type="project" value="UniProtKB-SubCell"/>
</dbReference>
<dbReference type="CDD" id="cd24015">
    <property type="entry name" value="ASKHA_NBD_PanK-III"/>
    <property type="match status" value="1"/>
</dbReference>
<keyword evidence="10 16" id="KW-0418">Kinase</keyword>
<evidence type="ECO:0000256" key="2">
    <source>
        <dbReference type="ARBA" id="ARBA00001958"/>
    </source>
</evidence>
<dbReference type="EC" id="2.7.1.33" evidence="6 16"/>
<keyword evidence="8 16" id="KW-0808">Transferase</keyword>
<comment type="function">
    <text evidence="16">Catalyzes the phosphorylation of pantothenate (Pan), the first step in CoA biosynthesis.</text>
</comment>
<feature type="binding site" evidence="16">
    <location>
        <begin position="109"/>
        <end position="112"/>
    </location>
    <ligand>
        <name>substrate</name>
    </ligand>
</feature>
<keyword evidence="12 16" id="KW-0630">Potassium</keyword>
<evidence type="ECO:0000256" key="16">
    <source>
        <dbReference type="HAMAP-Rule" id="MF_01274"/>
    </source>
</evidence>
<comment type="subunit">
    <text evidence="5 16">Homodimer.</text>
</comment>
<feature type="binding site" evidence="16">
    <location>
        <begin position="8"/>
        <end position="15"/>
    </location>
    <ligand>
        <name>ATP</name>
        <dbReference type="ChEBI" id="CHEBI:30616"/>
    </ligand>
</feature>
<dbReference type="GO" id="GO:0004594">
    <property type="term" value="F:pantothenate kinase activity"/>
    <property type="evidence" value="ECO:0007669"/>
    <property type="project" value="UniProtKB-UniRule"/>
</dbReference>
<dbReference type="PANTHER" id="PTHR34265">
    <property type="entry name" value="TYPE III PANTOTHENATE KINASE"/>
    <property type="match status" value="1"/>
</dbReference>
<dbReference type="GO" id="GO:0005524">
    <property type="term" value="F:ATP binding"/>
    <property type="evidence" value="ECO:0007669"/>
    <property type="project" value="UniProtKB-UniRule"/>
</dbReference>
<feature type="binding site" evidence="16">
    <location>
        <position position="186"/>
    </location>
    <ligand>
        <name>substrate</name>
    </ligand>
</feature>
<evidence type="ECO:0000256" key="10">
    <source>
        <dbReference type="ARBA" id="ARBA00022777"/>
    </source>
</evidence>
<keyword evidence="13 16" id="KW-0173">Coenzyme A biosynthesis</keyword>
<evidence type="ECO:0000256" key="7">
    <source>
        <dbReference type="ARBA" id="ARBA00022490"/>
    </source>
</evidence>
<comment type="caution">
    <text evidence="16">Lacks conserved residue(s) required for the propagation of feature annotation.</text>
</comment>
<evidence type="ECO:0000256" key="6">
    <source>
        <dbReference type="ARBA" id="ARBA00012102"/>
    </source>
</evidence>
<dbReference type="InterPro" id="IPR043129">
    <property type="entry name" value="ATPase_NBD"/>
</dbReference>
<dbReference type="NCBIfam" id="NF009855">
    <property type="entry name" value="PRK13321.1"/>
    <property type="match status" value="1"/>
</dbReference>
<comment type="catalytic activity">
    <reaction evidence="1 16">
        <text>(R)-pantothenate + ATP = (R)-4'-phosphopantothenate + ADP + H(+)</text>
        <dbReference type="Rhea" id="RHEA:16373"/>
        <dbReference type="ChEBI" id="CHEBI:10986"/>
        <dbReference type="ChEBI" id="CHEBI:15378"/>
        <dbReference type="ChEBI" id="CHEBI:29032"/>
        <dbReference type="ChEBI" id="CHEBI:30616"/>
        <dbReference type="ChEBI" id="CHEBI:456216"/>
        <dbReference type="EC" id="2.7.1.33"/>
    </reaction>
</comment>
<dbReference type="EMBL" id="FNWJ01000001">
    <property type="protein sequence ID" value="SEH12395.1"/>
    <property type="molecule type" value="Genomic_DNA"/>
</dbReference>
<evidence type="ECO:0000256" key="14">
    <source>
        <dbReference type="ARBA" id="ARBA00038036"/>
    </source>
</evidence>
<dbReference type="PANTHER" id="PTHR34265:SF1">
    <property type="entry name" value="TYPE III PANTOTHENATE KINASE"/>
    <property type="match status" value="1"/>
</dbReference>
<dbReference type="GO" id="GO:0046872">
    <property type="term" value="F:metal ion binding"/>
    <property type="evidence" value="ECO:0007669"/>
    <property type="project" value="UniProtKB-KW"/>
</dbReference>
<evidence type="ECO:0000256" key="9">
    <source>
        <dbReference type="ARBA" id="ARBA00022741"/>
    </source>
</evidence>
<keyword evidence="18" id="KW-1185">Reference proteome</keyword>
<feature type="active site" description="Proton acceptor" evidence="16">
    <location>
        <position position="111"/>
    </location>
</feature>
<evidence type="ECO:0000256" key="5">
    <source>
        <dbReference type="ARBA" id="ARBA00011738"/>
    </source>
</evidence>
<gene>
    <name evidence="16" type="primary">coaX</name>
    <name evidence="17" type="ORF">SAMN02745716_1076</name>
</gene>
<dbReference type="NCBIfam" id="TIGR00671">
    <property type="entry name" value="baf"/>
    <property type="match status" value="1"/>
</dbReference>
<evidence type="ECO:0000256" key="4">
    <source>
        <dbReference type="ARBA" id="ARBA00005225"/>
    </source>
</evidence>
<accession>A0A1H6FRM3</accession>
<evidence type="ECO:0000256" key="15">
    <source>
        <dbReference type="ARBA" id="ARBA00040883"/>
    </source>
</evidence>
<name>A0A1H6FRM3_THEAL</name>
<sequence>MTVLLAVDVGNTQTHLGLYEGERLLDHWRFATVREATADELATVVVDMIGLRGIELGAVDAAIVSSVVPTLAAEYEQLIRRYLGGAGALVGPHLRTGMPIRIDNPHELGADRLANAVAAYERCGGACIAVDFGTAINYDVVSATGEYLGGVIAPGIEVSLEALSQRAARLPKVDLAVPKRAIGKSTREAIQVGVVFGYAGSVDAIVARLREELGEEATAIATGGFAHLIAPNCEQLDEVDELLTLDGLRLIWERNRDGAP</sequence>
<feature type="binding site" evidence="16">
    <location>
        <position position="134"/>
    </location>
    <ligand>
        <name>ATP</name>
        <dbReference type="ChEBI" id="CHEBI:30616"/>
    </ligand>
</feature>
<evidence type="ECO:0000256" key="11">
    <source>
        <dbReference type="ARBA" id="ARBA00022840"/>
    </source>
</evidence>
<comment type="similarity">
    <text evidence="14 16">Belongs to the type III pantothenate kinase family.</text>
</comment>
<keyword evidence="9 16" id="KW-0547">Nucleotide-binding</keyword>
<dbReference type="STRING" id="29539.SAMN02745716_1076"/>
<evidence type="ECO:0000256" key="3">
    <source>
        <dbReference type="ARBA" id="ARBA00004496"/>
    </source>
</evidence>
<comment type="pathway">
    <text evidence="4 16">Cofactor biosynthesis; coenzyme A biosynthesis; CoA from (R)-pantothenate: step 1/5.</text>
</comment>
<dbReference type="Proteomes" id="UP000222056">
    <property type="component" value="Unassembled WGS sequence"/>
</dbReference>
<evidence type="ECO:0000256" key="1">
    <source>
        <dbReference type="ARBA" id="ARBA00001206"/>
    </source>
</evidence>
<dbReference type="InterPro" id="IPR004619">
    <property type="entry name" value="Type_III_PanK"/>
</dbReference>
<feature type="binding site" evidence="16">
    <location>
        <position position="131"/>
    </location>
    <ligand>
        <name>K(+)</name>
        <dbReference type="ChEBI" id="CHEBI:29103"/>
    </ligand>
</feature>
<evidence type="ECO:0000313" key="17">
    <source>
        <dbReference type="EMBL" id="SEH12395.1"/>
    </source>
</evidence>
<reference evidence="18" key="1">
    <citation type="submission" date="2016-10" db="EMBL/GenBank/DDBJ databases">
        <authorList>
            <person name="Varghese N."/>
            <person name="Submissions S."/>
        </authorList>
    </citation>
    <scope>NUCLEOTIDE SEQUENCE [LARGE SCALE GENOMIC DNA]</scope>
    <source>
        <strain evidence="18">ATCC 35263</strain>
    </source>
</reference>
<dbReference type="SUPFAM" id="SSF53067">
    <property type="entry name" value="Actin-like ATPase domain"/>
    <property type="match status" value="2"/>
</dbReference>